<proteinExistence type="predicted"/>
<accession>A0A6A5W1C1</accession>
<evidence type="ECO:0000313" key="1">
    <source>
        <dbReference type="EMBL" id="KAF1995722.1"/>
    </source>
</evidence>
<dbReference type="Proteomes" id="UP000799779">
    <property type="component" value="Unassembled WGS sequence"/>
</dbReference>
<dbReference type="EMBL" id="ML977634">
    <property type="protein sequence ID" value="KAF1995722.1"/>
    <property type="molecule type" value="Genomic_DNA"/>
</dbReference>
<sequence>MGGLWCSQVLLQIRSGKNFAVGLETCDPCVNVQNSLRTEFYCFITISASTSINYAPCYDASRKSNSIQPPTGHFTLAHLLDSTPGKAKRVTFVVQAAYPVMRPPLRIYDSYLAASFSCPPNAVVSRLAEASCSREINAGWKDEARKSGTASWSCCTNRRHLWSEDWARRVSVVGGGVKRRATPSPRRIKHLALFPSPVTLVVRFLIPGTKSVNRGLSAYLAVLLN</sequence>
<protein>
    <submittedName>
        <fullName evidence="1">Uncharacterized protein</fullName>
    </submittedName>
</protein>
<name>A0A6A5W1C1_9PLEO</name>
<keyword evidence="2" id="KW-1185">Reference proteome</keyword>
<dbReference type="AlphaFoldDB" id="A0A6A5W1C1"/>
<reference evidence="1" key="1">
    <citation type="journal article" date="2020" name="Stud. Mycol.">
        <title>101 Dothideomycetes genomes: a test case for predicting lifestyles and emergence of pathogens.</title>
        <authorList>
            <person name="Haridas S."/>
            <person name="Albert R."/>
            <person name="Binder M."/>
            <person name="Bloem J."/>
            <person name="Labutti K."/>
            <person name="Salamov A."/>
            <person name="Andreopoulos B."/>
            <person name="Baker S."/>
            <person name="Barry K."/>
            <person name="Bills G."/>
            <person name="Bluhm B."/>
            <person name="Cannon C."/>
            <person name="Castanera R."/>
            <person name="Culley D."/>
            <person name="Daum C."/>
            <person name="Ezra D."/>
            <person name="Gonzalez J."/>
            <person name="Henrissat B."/>
            <person name="Kuo A."/>
            <person name="Liang C."/>
            <person name="Lipzen A."/>
            <person name="Lutzoni F."/>
            <person name="Magnuson J."/>
            <person name="Mondo S."/>
            <person name="Nolan M."/>
            <person name="Ohm R."/>
            <person name="Pangilinan J."/>
            <person name="Park H.-J."/>
            <person name="Ramirez L."/>
            <person name="Alfaro M."/>
            <person name="Sun H."/>
            <person name="Tritt A."/>
            <person name="Yoshinaga Y."/>
            <person name="Zwiers L.-H."/>
            <person name="Turgeon B."/>
            <person name="Goodwin S."/>
            <person name="Spatafora J."/>
            <person name="Crous P."/>
            <person name="Grigoriev I."/>
        </authorList>
    </citation>
    <scope>NUCLEOTIDE SEQUENCE</scope>
    <source>
        <strain evidence="1">CBS 123094</strain>
    </source>
</reference>
<organism evidence="1 2">
    <name type="scientific">Amniculicola lignicola CBS 123094</name>
    <dbReference type="NCBI Taxonomy" id="1392246"/>
    <lineage>
        <taxon>Eukaryota</taxon>
        <taxon>Fungi</taxon>
        <taxon>Dikarya</taxon>
        <taxon>Ascomycota</taxon>
        <taxon>Pezizomycotina</taxon>
        <taxon>Dothideomycetes</taxon>
        <taxon>Pleosporomycetidae</taxon>
        <taxon>Pleosporales</taxon>
        <taxon>Amniculicolaceae</taxon>
        <taxon>Amniculicola</taxon>
    </lineage>
</organism>
<evidence type="ECO:0000313" key="2">
    <source>
        <dbReference type="Proteomes" id="UP000799779"/>
    </source>
</evidence>
<gene>
    <name evidence="1" type="ORF">P154DRAFT_334964</name>
</gene>